<feature type="compositionally biased region" description="Basic and acidic residues" evidence="1">
    <location>
        <begin position="1"/>
        <end position="10"/>
    </location>
</feature>
<feature type="compositionally biased region" description="Basic and acidic residues" evidence="1">
    <location>
        <begin position="101"/>
        <end position="114"/>
    </location>
</feature>
<sequence length="114" mass="12870">MTATHNEEGTTGRVPRSPLGQWPIPRTELPSQEDDIRARYNHERARFHLTLGAIRADLEEQPSPSQVRAASRRWIEAIAQMTDEAARAAQRKGAQSAPLPPREHLIQLDEESRS</sequence>
<evidence type="ECO:0000256" key="1">
    <source>
        <dbReference type="SAM" id="MobiDB-lite"/>
    </source>
</evidence>
<evidence type="ECO:0000313" key="3">
    <source>
        <dbReference type="Proteomes" id="UP000008703"/>
    </source>
</evidence>
<gene>
    <name evidence="2" type="ORF">Strvi_7718</name>
</gene>
<accession>G2P793</accession>
<protein>
    <submittedName>
        <fullName evidence="2">Uncharacterized protein</fullName>
    </submittedName>
</protein>
<name>G2P793_STRV4</name>
<proteinExistence type="predicted"/>
<evidence type="ECO:0000313" key="2">
    <source>
        <dbReference type="EMBL" id="AEM87053.1"/>
    </source>
</evidence>
<dbReference type="eggNOG" id="ENOG5031WFT">
    <property type="taxonomic scope" value="Bacteria"/>
</dbReference>
<feature type="region of interest" description="Disordered" evidence="1">
    <location>
        <begin position="85"/>
        <end position="114"/>
    </location>
</feature>
<reference evidence="2" key="1">
    <citation type="submission" date="2011-08" db="EMBL/GenBank/DDBJ databases">
        <title>Complete sequence of chromosome of Streptomyces violaceusniger Tu 4113.</title>
        <authorList>
            <consortium name="US DOE Joint Genome Institute"/>
            <person name="Lucas S."/>
            <person name="Han J."/>
            <person name="Lapidus A."/>
            <person name="Cheng J.-F."/>
            <person name="Goodwin L."/>
            <person name="Pitluck S."/>
            <person name="Peters L."/>
            <person name="Ivanova N."/>
            <person name="Daligault H."/>
            <person name="Detter J.C."/>
            <person name="Han C."/>
            <person name="Tapia R."/>
            <person name="Land M."/>
            <person name="Hauser L."/>
            <person name="Kyrpides N."/>
            <person name="Ivanova N."/>
            <person name="Pagani I."/>
            <person name="Hagen A."/>
            <person name="Katz L."/>
            <person name="Fiedler H.-P."/>
            <person name="Keasling J."/>
            <person name="Fortman J."/>
            <person name="Woyke T."/>
        </authorList>
    </citation>
    <scope>NUCLEOTIDE SEQUENCE [LARGE SCALE GENOMIC DNA]</scope>
    <source>
        <strain evidence="2">Tu 4113</strain>
    </source>
</reference>
<keyword evidence="3" id="KW-1185">Reference proteome</keyword>
<dbReference type="HOGENOM" id="CLU_2119851_0_0_11"/>
<dbReference type="AlphaFoldDB" id="G2P793"/>
<dbReference type="EMBL" id="CP002994">
    <property type="protein sequence ID" value="AEM87053.1"/>
    <property type="molecule type" value="Genomic_DNA"/>
</dbReference>
<dbReference type="RefSeq" id="WP_014060523.1">
    <property type="nucleotide sequence ID" value="NC_015957.1"/>
</dbReference>
<organism evidence="2 3">
    <name type="scientific">Streptomyces violaceusniger (strain Tu 4113)</name>
    <dbReference type="NCBI Taxonomy" id="653045"/>
    <lineage>
        <taxon>Bacteria</taxon>
        <taxon>Bacillati</taxon>
        <taxon>Actinomycetota</taxon>
        <taxon>Actinomycetes</taxon>
        <taxon>Kitasatosporales</taxon>
        <taxon>Streptomycetaceae</taxon>
        <taxon>Streptomyces</taxon>
        <taxon>Streptomyces violaceusniger group</taxon>
    </lineage>
</organism>
<dbReference type="Proteomes" id="UP000008703">
    <property type="component" value="Chromosome"/>
</dbReference>
<dbReference type="KEGG" id="svl:Strvi_7718"/>
<feature type="region of interest" description="Disordered" evidence="1">
    <location>
        <begin position="1"/>
        <end position="33"/>
    </location>
</feature>